<accession>A0A0J8UD61</accession>
<proteinExistence type="predicted"/>
<gene>
    <name evidence="1" type="ORF">ACT17_11615</name>
</gene>
<dbReference type="Gene3D" id="2.40.10.10">
    <property type="entry name" value="Trypsin-like serine proteases"/>
    <property type="match status" value="1"/>
</dbReference>
<dbReference type="OrthoDB" id="8781117at2"/>
<reference evidence="1 2" key="1">
    <citation type="submission" date="2015-06" db="EMBL/GenBank/DDBJ databases">
        <title>Genome sequence of Mycobacterium conceptionense strain MLE.</title>
        <authorList>
            <person name="Greninger A.L."/>
            <person name="Cunningham G."/>
            <person name="Chiu C.Y."/>
            <person name="Miller S."/>
        </authorList>
    </citation>
    <scope>NUCLEOTIDE SEQUENCE [LARGE SCALE GENOMIC DNA]</scope>
    <source>
        <strain evidence="1 2">MLE</strain>
    </source>
</reference>
<evidence type="ECO:0000313" key="2">
    <source>
        <dbReference type="Proteomes" id="UP000037594"/>
    </source>
</evidence>
<dbReference type="AlphaFoldDB" id="A0A0J8UD61"/>
<dbReference type="PATRIC" id="fig|451644.5.peg.2395"/>
<name>A0A0J8UD61_9MYCO</name>
<sequence length="296" mass="30993">MAAAAAALALSGCTATVDDAQAVKSTAPEGSGVEYQGPPLSTDKAAPVNALAGGVPIYVGSGPDPARCTAGFPLVGVGGIRYYVTAGHCARGEENAPVFVDVTKLTESGELKTTRVEIGRITDNQYPAEYVYNATDPTPFPDLAVFTANTKTWPAPATSLVGNQSVVAGGYRPERILDAQDRGQTWCWPVAQTIGFATECGDVKWVRENYVGIAPKNPQWADSIGDAFPGTPVWSADSGDGLIGTVGVMSLRLDNGVFVVDATNSYIDKRYIEDSAVGAKMPEGFVPNPPLFAFPK</sequence>
<dbReference type="InterPro" id="IPR009003">
    <property type="entry name" value="Peptidase_S1_PA"/>
</dbReference>
<comment type="caution">
    <text evidence="1">The sequence shown here is derived from an EMBL/GenBank/DDBJ whole genome shotgun (WGS) entry which is preliminary data.</text>
</comment>
<evidence type="ECO:0000313" key="1">
    <source>
        <dbReference type="EMBL" id="KMV18280.1"/>
    </source>
</evidence>
<dbReference type="Proteomes" id="UP000037594">
    <property type="component" value="Unassembled WGS sequence"/>
</dbReference>
<protein>
    <recommendedName>
        <fullName evidence="3">Trypsin</fullName>
    </recommendedName>
</protein>
<dbReference type="RefSeq" id="WP_048895720.1">
    <property type="nucleotide sequence ID" value="NZ_LFOD01000008.1"/>
</dbReference>
<dbReference type="EMBL" id="LFOD01000008">
    <property type="protein sequence ID" value="KMV18280.1"/>
    <property type="molecule type" value="Genomic_DNA"/>
</dbReference>
<dbReference type="SUPFAM" id="SSF50494">
    <property type="entry name" value="Trypsin-like serine proteases"/>
    <property type="match status" value="1"/>
</dbReference>
<evidence type="ECO:0008006" key="3">
    <source>
        <dbReference type="Google" id="ProtNLM"/>
    </source>
</evidence>
<dbReference type="InterPro" id="IPR043504">
    <property type="entry name" value="Peptidase_S1_PA_chymotrypsin"/>
</dbReference>
<organism evidence="1 2">
    <name type="scientific">Mycolicibacterium conceptionense</name>
    <dbReference type="NCBI Taxonomy" id="451644"/>
    <lineage>
        <taxon>Bacteria</taxon>
        <taxon>Bacillati</taxon>
        <taxon>Actinomycetota</taxon>
        <taxon>Actinomycetes</taxon>
        <taxon>Mycobacteriales</taxon>
        <taxon>Mycobacteriaceae</taxon>
        <taxon>Mycolicibacterium</taxon>
    </lineage>
</organism>